<organism evidence="2 3">
    <name type="scientific">Seminavis robusta</name>
    <dbReference type="NCBI Taxonomy" id="568900"/>
    <lineage>
        <taxon>Eukaryota</taxon>
        <taxon>Sar</taxon>
        <taxon>Stramenopiles</taxon>
        <taxon>Ochrophyta</taxon>
        <taxon>Bacillariophyta</taxon>
        <taxon>Bacillariophyceae</taxon>
        <taxon>Bacillariophycidae</taxon>
        <taxon>Naviculales</taxon>
        <taxon>Naviculaceae</taxon>
        <taxon>Seminavis</taxon>
    </lineage>
</organism>
<evidence type="ECO:0000256" key="1">
    <source>
        <dbReference type="SAM" id="MobiDB-lite"/>
    </source>
</evidence>
<name>A0A9N8D6W3_9STRA</name>
<feature type="compositionally biased region" description="Basic residues" evidence="1">
    <location>
        <begin position="64"/>
        <end position="73"/>
    </location>
</feature>
<comment type="caution">
    <text evidence="2">The sequence shown here is derived from an EMBL/GenBank/DDBJ whole genome shotgun (WGS) entry which is preliminary data.</text>
</comment>
<reference evidence="2" key="1">
    <citation type="submission" date="2020-06" db="EMBL/GenBank/DDBJ databases">
        <authorList>
            <consortium name="Plant Systems Biology data submission"/>
        </authorList>
    </citation>
    <scope>NUCLEOTIDE SEQUENCE</scope>
    <source>
        <strain evidence="2">D6</strain>
    </source>
</reference>
<evidence type="ECO:0000313" key="2">
    <source>
        <dbReference type="EMBL" id="CAB9496236.1"/>
    </source>
</evidence>
<feature type="compositionally biased region" description="Basic and acidic residues" evidence="1">
    <location>
        <begin position="82"/>
        <end position="92"/>
    </location>
</feature>
<proteinExistence type="predicted"/>
<accession>A0A9N8D6W3</accession>
<feature type="compositionally biased region" description="Basic and acidic residues" evidence="1">
    <location>
        <begin position="1"/>
        <end position="17"/>
    </location>
</feature>
<feature type="region of interest" description="Disordered" evidence="1">
    <location>
        <begin position="62"/>
        <end position="131"/>
    </location>
</feature>
<dbReference type="Proteomes" id="UP001153069">
    <property type="component" value="Unassembled WGS sequence"/>
</dbReference>
<protein>
    <submittedName>
        <fullName evidence="2">Uncharacterized protein</fullName>
    </submittedName>
</protein>
<sequence length="397" mass="43475">MLLPDDHPDCATADTKKQKPTLMPTFQPRDPLGLESLPKLVQEHDDHDRDEVWIAASTSNSLFGKKRRRKRSHSGSNRRGLHRELQRRETAPRRRHFKRTRKKISRKRPVLGAEASMQGHASQIVKDESDEVQTATSTTIVVESNATDYVDNELLLNDSSTTSLENYTTSTNTMFNPVSHASGVADNYFAMFDVLDDGVDLTVSQEEPDYQSSGPMRSTMQTGEPTVRSTYVSTVPPSEQFSSLGTINYSGSTTMIPSASITINPTETSSQEATMDASEEVTQRETARDSSGDSQTPMVAETVPMEIFEAIPTETIVATGLSSNSFQDGSIDSVDESPDSSSMTELLPQDGVPIWTGSSQSASSEDGENLALWEEEPTIGSALETEAHHCSRNTSSI</sequence>
<feature type="region of interest" description="Disordered" evidence="1">
    <location>
        <begin position="266"/>
        <end position="297"/>
    </location>
</feature>
<feature type="compositionally biased region" description="Basic and acidic residues" evidence="1">
    <location>
        <begin position="281"/>
        <end position="291"/>
    </location>
</feature>
<dbReference type="AlphaFoldDB" id="A0A9N8D6W3"/>
<feature type="compositionally biased region" description="Basic residues" evidence="1">
    <location>
        <begin position="93"/>
        <end position="109"/>
    </location>
</feature>
<feature type="region of interest" description="Disordered" evidence="1">
    <location>
        <begin position="1"/>
        <end position="34"/>
    </location>
</feature>
<keyword evidence="3" id="KW-1185">Reference proteome</keyword>
<feature type="region of interest" description="Disordered" evidence="1">
    <location>
        <begin position="323"/>
        <end position="369"/>
    </location>
</feature>
<gene>
    <name evidence="2" type="ORF">SEMRO_3_G002110.1</name>
</gene>
<evidence type="ECO:0000313" key="3">
    <source>
        <dbReference type="Proteomes" id="UP001153069"/>
    </source>
</evidence>
<dbReference type="EMBL" id="CAICTM010000003">
    <property type="protein sequence ID" value="CAB9496236.1"/>
    <property type="molecule type" value="Genomic_DNA"/>
</dbReference>